<keyword evidence="4 8" id="KW-0479">Metal-binding</keyword>
<comment type="similarity">
    <text evidence="2 8">Belongs to the metallo-dependent hydrolases superfamily. ATZ/TRZ family.</text>
</comment>
<evidence type="ECO:0000256" key="3">
    <source>
        <dbReference type="ARBA" id="ARBA00012781"/>
    </source>
</evidence>
<dbReference type="AlphaFoldDB" id="A0A9X3AQX2"/>
<dbReference type="InterPro" id="IPR011059">
    <property type="entry name" value="Metal-dep_hydrolase_composite"/>
</dbReference>
<dbReference type="Pfam" id="PF01979">
    <property type="entry name" value="Amidohydro_1"/>
    <property type="match status" value="1"/>
</dbReference>
<dbReference type="EMBL" id="JALHAP010000082">
    <property type="protein sequence ID" value="MCT4703790.1"/>
    <property type="molecule type" value="Genomic_DNA"/>
</dbReference>
<dbReference type="GO" id="GO:0008892">
    <property type="term" value="F:guanine deaminase activity"/>
    <property type="evidence" value="ECO:0007669"/>
    <property type="project" value="UniProtKB-UniRule"/>
</dbReference>
<dbReference type="FunFam" id="3.20.20.140:FF:000022">
    <property type="entry name" value="Guanine deaminase"/>
    <property type="match status" value="1"/>
</dbReference>
<dbReference type="GO" id="GO:0006147">
    <property type="term" value="P:guanine catabolic process"/>
    <property type="evidence" value="ECO:0007669"/>
    <property type="project" value="UniProtKB-UniRule"/>
</dbReference>
<keyword evidence="11" id="KW-1185">Reference proteome</keyword>
<accession>A0A9X3AQX2</accession>
<evidence type="ECO:0000256" key="5">
    <source>
        <dbReference type="ARBA" id="ARBA00022801"/>
    </source>
</evidence>
<dbReference type="SUPFAM" id="SSF51556">
    <property type="entry name" value="Metallo-dependent hydrolases"/>
    <property type="match status" value="1"/>
</dbReference>
<evidence type="ECO:0000313" key="11">
    <source>
        <dbReference type="Proteomes" id="UP001150641"/>
    </source>
</evidence>
<keyword evidence="5 8" id="KW-0378">Hydrolase</keyword>
<reference evidence="10" key="1">
    <citation type="submission" date="2022-03" db="EMBL/GenBank/DDBJ databases">
        <title>Proposal of a novel genus Dryocolo and two novel species.</title>
        <authorList>
            <person name="Maddock D.W."/>
            <person name="Brady C.L."/>
            <person name="Denman S."/>
            <person name="Arnold D."/>
        </authorList>
    </citation>
    <scope>NUCLEOTIDE SEQUENCE</scope>
    <source>
        <strain evidence="10">H6W4</strain>
    </source>
</reference>
<dbReference type="CDD" id="cd01303">
    <property type="entry name" value="GDEase"/>
    <property type="match status" value="1"/>
</dbReference>
<comment type="cofactor">
    <cofactor evidence="8">
        <name>Zn(2+)</name>
        <dbReference type="ChEBI" id="CHEBI:29105"/>
    </cofactor>
    <text evidence="8">Binds 1 zinc ion per subunit.</text>
</comment>
<dbReference type="InterPro" id="IPR014311">
    <property type="entry name" value="Guanine_deaminase"/>
</dbReference>
<dbReference type="Proteomes" id="UP001150641">
    <property type="component" value="Unassembled WGS sequence"/>
</dbReference>
<keyword evidence="6 8" id="KW-0862">Zinc</keyword>
<protein>
    <recommendedName>
        <fullName evidence="3 7">Guanine deaminase</fullName>
        <shortName evidence="8">Guanase</shortName>
        <ecNumber evidence="3 7">3.5.4.3</ecNumber>
    </recommendedName>
    <alternativeName>
        <fullName evidence="8">Guanine aminohydrolase</fullName>
    </alternativeName>
</protein>
<sequence>MVINYTQALRGQFFDITQVGASAQNLATNARHITDGLLFLNGGTIAALLPWDEGQRMLRNETDYLDYRDKLILPGFVDTHLHYPQTEMIGAYGEQLLEWLQTYTFPVESQYVSHDHAARMSAFFLSQLLSNGTTTALVFGTVHPQSVDALFSAAERVGMRMIAGKVMMDRNAPDYLTETPEQSYQQTRDLILRWHKRGRLNYALTPRFAPTSSPELLSAVQKLREEFPDTWVHTHLSENSDEVEWVKALWPEHASYLGVYHHYKLTGKRSVFAHGIHLQECEWDCLQHTDSSVAFCPTSNLFLGSGLFNLKQCMQKGVRMGIGTDVGAGTTFNMLQTLAEAYKVAQLQSYRLCASEAFYHATLGGAHALDLDTKIGNFQAGKEADFVVLDPAVTPLQKLRYANSRDIYEKLFVLMTLGDDRNIWQTWVDGKCVWQREMLEVAA</sequence>
<evidence type="ECO:0000256" key="4">
    <source>
        <dbReference type="ARBA" id="ARBA00022723"/>
    </source>
</evidence>
<evidence type="ECO:0000256" key="7">
    <source>
        <dbReference type="NCBIfam" id="TIGR02967"/>
    </source>
</evidence>
<dbReference type="RefSeq" id="WP_271124476.1">
    <property type="nucleotide sequence ID" value="NZ_JALHAN010000069.1"/>
</dbReference>
<evidence type="ECO:0000259" key="9">
    <source>
        <dbReference type="Pfam" id="PF01979"/>
    </source>
</evidence>
<dbReference type="InterPro" id="IPR006680">
    <property type="entry name" value="Amidohydro-rel"/>
</dbReference>
<evidence type="ECO:0000256" key="2">
    <source>
        <dbReference type="ARBA" id="ARBA00006745"/>
    </source>
</evidence>
<dbReference type="PANTHER" id="PTHR11271">
    <property type="entry name" value="GUANINE DEAMINASE"/>
    <property type="match status" value="1"/>
</dbReference>
<comment type="function">
    <text evidence="8">Catalyzes the hydrolytic deamination of guanine, producing xanthine and ammonia.</text>
</comment>
<name>A0A9X3AQX2_9ENTR</name>
<organism evidence="10 11">
    <name type="scientific">Dryocola boscaweniae</name>
    <dbReference type="NCBI Taxonomy" id="2925397"/>
    <lineage>
        <taxon>Bacteria</taxon>
        <taxon>Pseudomonadati</taxon>
        <taxon>Pseudomonadota</taxon>
        <taxon>Gammaproteobacteria</taxon>
        <taxon>Enterobacterales</taxon>
        <taxon>Enterobacteriaceae</taxon>
        <taxon>Dryocola</taxon>
    </lineage>
</organism>
<dbReference type="NCBIfam" id="TIGR02967">
    <property type="entry name" value="guan_deamin"/>
    <property type="match status" value="1"/>
</dbReference>
<proteinExistence type="inferred from homology"/>
<dbReference type="InterPro" id="IPR051607">
    <property type="entry name" value="Metallo-dep_hydrolases"/>
</dbReference>
<comment type="pathway">
    <text evidence="1 8">Purine metabolism; guanine degradation; xanthine from guanine: step 1/1.</text>
</comment>
<evidence type="ECO:0000256" key="1">
    <source>
        <dbReference type="ARBA" id="ARBA00004984"/>
    </source>
</evidence>
<dbReference type="Gene3D" id="2.30.40.10">
    <property type="entry name" value="Urease, subunit C, domain 1"/>
    <property type="match status" value="1"/>
</dbReference>
<dbReference type="EC" id="3.5.4.3" evidence="3 7"/>
<dbReference type="GO" id="GO:0008270">
    <property type="term" value="F:zinc ion binding"/>
    <property type="evidence" value="ECO:0007669"/>
    <property type="project" value="UniProtKB-UniRule"/>
</dbReference>
<feature type="domain" description="Amidohydrolase-related" evidence="9">
    <location>
        <begin position="72"/>
        <end position="433"/>
    </location>
</feature>
<comment type="catalytic activity">
    <reaction evidence="8">
        <text>guanine + H2O + H(+) = xanthine + NH4(+)</text>
        <dbReference type="Rhea" id="RHEA:14665"/>
        <dbReference type="ChEBI" id="CHEBI:15377"/>
        <dbReference type="ChEBI" id="CHEBI:15378"/>
        <dbReference type="ChEBI" id="CHEBI:16235"/>
        <dbReference type="ChEBI" id="CHEBI:17712"/>
        <dbReference type="ChEBI" id="CHEBI:28938"/>
        <dbReference type="EC" id="3.5.4.3"/>
    </reaction>
</comment>
<dbReference type="GO" id="GO:0005829">
    <property type="term" value="C:cytosol"/>
    <property type="evidence" value="ECO:0007669"/>
    <property type="project" value="TreeGrafter"/>
</dbReference>
<gene>
    <name evidence="10" type="primary">guaD</name>
    <name evidence="10" type="ORF">MUA00_18590</name>
</gene>
<evidence type="ECO:0000256" key="8">
    <source>
        <dbReference type="RuleBase" id="RU366009"/>
    </source>
</evidence>
<dbReference type="Gene3D" id="3.20.20.140">
    <property type="entry name" value="Metal-dependent hydrolases"/>
    <property type="match status" value="1"/>
</dbReference>
<dbReference type="SUPFAM" id="SSF51338">
    <property type="entry name" value="Composite domain of metallo-dependent hydrolases"/>
    <property type="match status" value="1"/>
</dbReference>
<evidence type="ECO:0000313" key="10">
    <source>
        <dbReference type="EMBL" id="MCT4703790.1"/>
    </source>
</evidence>
<dbReference type="PANTHER" id="PTHR11271:SF6">
    <property type="entry name" value="GUANINE DEAMINASE"/>
    <property type="match status" value="1"/>
</dbReference>
<dbReference type="InterPro" id="IPR032466">
    <property type="entry name" value="Metal_Hydrolase"/>
</dbReference>
<comment type="caution">
    <text evidence="10">The sequence shown here is derived from an EMBL/GenBank/DDBJ whole genome shotgun (WGS) entry which is preliminary data.</text>
</comment>
<evidence type="ECO:0000256" key="6">
    <source>
        <dbReference type="ARBA" id="ARBA00022833"/>
    </source>
</evidence>
<dbReference type="NCBIfam" id="NF006679">
    <property type="entry name" value="PRK09228.1"/>
    <property type="match status" value="1"/>
</dbReference>